<protein>
    <submittedName>
        <fullName evidence="2">CLUMA_CG006421, isoform A</fullName>
    </submittedName>
</protein>
<evidence type="ECO:0000313" key="3">
    <source>
        <dbReference type="Proteomes" id="UP000183832"/>
    </source>
</evidence>
<gene>
    <name evidence="2" type="ORF">CLUMA_CG006421</name>
</gene>
<name>A0A1J1HXG1_9DIPT</name>
<feature type="region of interest" description="Disordered" evidence="1">
    <location>
        <begin position="40"/>
        <end position="70"/>
    </location>
</feature>
<accession>A0A1J1HXG1</accession>
<organism evidence="2 3">
    <name type="scientific">Clunio marinus</name>
    <dbReference type="NCBI Taxonomy" id="568069"/>
    <lineage>
        <taxon>Eukaryota</taxon>
        <taxon>Metazoa</taxon>
        <taxon>Ecdysozoa</taxon>
        <taxon>Arthropoda</taxon>
        <taxon>Hexapoda</taxon>
        <taxon>Insecta</taxon>
        <taxon>Pterygota</taxon>
        <taxon>Neoptera</taxon>
        <taxon>Endopterygota</taxon>
        <taxon>Diptera</taxon>
        <taxon>Nematocera</taxon>
        <taxon>Chironomoidea</taxon>
        <taxon>Chironomidae</taxon>
        <taxon>Clunio</taxon>
    </lineage>
</organism>
<sequence>MDLRNEMEISSFKYEKLNSVYVGLLTRASVRTYFSVPEQETDLERDHELVPEQETDLKRISEHGPKRRTLFSVPEQETDLKRILEHRPKSASNFYRGTQE</sequence>
<dbReference type="AlphaFoldDB" id="A0A1J1HXG1"/>
<reference evidence="2 3" key="1">
    <citation type="submission" date="2015-04" db="EMBL/GenBank/DDBJ databases">
        <authorList>
            <person name="Syromyatnikov M.Y."/>
            <person name="Popov V.N."/>
        </authorList>
    </citation>
    <scope>NUCLEOTIDE SEQUENCE [LARGE SCALE GENOMIC DNA]</scope>
</reference>
<dbReference type="Proteomes" id="UP000183832">
    <property type="component" value="Unassembled WGS sequence"/>
</dbReference>
<evidence type="ECO:0000313" key="2">
    <source>
        <dbReference type="EMBL" id="CRK92675.1"/>
    </source>
</evidence>
<dbReference type="EMBL" id="CVRI01000035">
    <property type="protein sequence ID" value="CRK92675.1"/>
    <property type="molecule type" value="Genomic_DNA"/>
</dbReference>
<keyword evidence="3" id="KW-1185">Reference proteome</keyword>
<proteinExistence type="predicted"/>
<evidence type="ECO:0000256" key="1">
    <source>
        <dbReference type="SAM" id="MobiDB-lite"/>
    </source>
</evidence>
<feature type="compositionally biased region" description="Basic and acidic residues" evidence="1">
    <location>
        <begin position="42"/>
        <end position="64"/>
    </location>
</feature>